<reference evidence="1 2" key="1">
    <citation type="journal article" date="2007" name="Nat. Biotechnol.">
        <title>Genome sequence of the lignocellulose-bioconverting and xylose-fermenting yeast Pichia stipitis.</title>
        <authorList>
            <person name="Jeffries T.W."/>
            <person name="Grigoriev I.V."/>
            <person name="Grimwood J."/>
            <person name="Laplaza J.M."/>
            <person name="Aerts A."/>
            <person name="Salamov A."/>
            <person name="Schmutz J."/>
            <person name="Lindquist E."/>
            <person name="Dehal P."/>
            <person name="Shapiro H."/>
            <person name="Jin Y.S."/>
            <person name="Passoth V."/>
            <person name="Richardson P.M."/>
        </authorList>
    </citation>
    <scope>NUCLEOTIDE SEQUENCE [LARGE SCALE GENOMIC DNA]</scope>
    <source>
        <strain evidence="2">ATCC 58785 / CBS 6054 / NBRC 10063 / NRRL Y-11545</strain>
    </source>
</reference>
<accession>A3GGX8</accession>
<name>A3GGX8_PICST</name>
<dbReference type="Proteomes" id="UP000002258">
    <property type="component" value="Chromosome 1"/>
</dbReference>
<comment type="caution">
    <text evidence="1">The sequence shown here is derived from an EMBL/GenBank/DDBJ whole genome shotgun (WGS) entry which is preliminary data.</text>
</comment>
<dbReference type="KEGG" id="pic:PICST_28777"/>
<sequence length="215" mass="22975">MSANTQEIPTIVVEEASSSSTCVPVMEIPAEPMPIETTTATTSNRKFMNHVRQYPFLVSTKQAMLTLPYTQDVCTLVIPPIRSLRNTEPVMSIVNTGDAVADLFLCQVDRLVPSLKTLEVSDLTSPVTKPIEATMVGIASCVAMANSATSSTIQAVDNTTQKFVVAPSVSAWEAIVGSFQWLPWMGTKSEPQTESAIAVEGVSAVEAEVPAPVES</sequence>
<gene>
    <name evidence="1" type="ORF">PICST_28777</name>
</gene>
<dbReference type="OrthoDB" id="376826at2759"/>
<dbReference type="GeneID" id="4851527"/>
<dbReference type="HOGENOM" id="CLU_1283686_0_0_1"/>
<dbReference type="AlphaFoldDB" id="A3GGX8"/>
<dbReference type="InParanoid" id="A3GGX8"/>
<proteinExistence type="predicted"/>
<dbReference type="EMBL" id="AAVQ01000001">
    <property type="protein sequence ID" value="EAZ63999.2"/>
    <property type="molecule type" value="Genomic_DNA"/>
</dbReference>
<protein>
    <submittedName>
        <fullName evidence="1">Uncharacterized protein</fullName>
    </submittedName>
</protein>
<evidence type="ECO:0000313" key="2">
    <source>
        <dbReference type="Proteomes" id="UP000002258"/>
    </source>
</evidence>
<evidence type="ECO:0000313" key="1">
    <source>
        <dbReference type="EMBL" id="EAZ63999.2"/>
    </source>
</evidence>
<organism evidence="1 2">
    <name type="scientific">Scheffersomyces stipitis (strain ATCC 58785 / CBS 6054 / NBRC 10063 / NRRL Y-11545)</name>
    <name type="common">Yeast</name>
    <name type="synonym">Pichia stipitis</name>
    <dbReference type="NCBI Taxonomy" id="322104"/>
    <lineage>
        <taxon>Eukaryota</taxon>
        <taxon>Fungi</taxon>
        <taxon>Dikarya</taxon>
        <taxon>Ascomycota</taxon>
        <taxon>Saccharomycotina</taxon>
        <taxon>Pichiomycetes</taxon>
        <taxon>Debaryomycetaceae</taxon>
        <taxon>Scheffersomyces</taxon>
    </lineage>
</organism>
<dbReference type="Pfam" id="PF17316">
    <property type="entry name" value="Perilipin_2"/>
    <property type="match status" value="1"/>
</dbReference>
<dbReference type="eggNOG" id="ENOG502RY6S">
    <property type="taxonomic scope" value="Eukaryota"/>
</dbReference>
<keyword evidence="2" id="KW-1185">Reference proteome</keyword>
<dbReference type="RefSeq" id="XP_001388022.2">
    <property type="nucleotide sequence ID" value="XM_001387985.1"/>
</dbReference>